<evidence type="ECO:0000256" key="4">
    <source>
        <dbReference type="ARBA" id="ARBA00023136"/>
    </source>
</evidence>
<evidence type="ECO:0000256" key="1">
    <source>
        <dbReference type="ARBA" id="ARBA00004651"/>
    </source>
</evidence>
<evidence type="ECO:0000256" key="5">
    <source>
        <dbReference type="SAM" id="Phobius"/>
    </source>
</evidence>
<evidence type="ECO:0000313" key="7">
    <source>
        <dbReference type="EMBL" id="MCP2174692.1"/>
    </source>
</evidence>
<evidence type="ECO:0000256" key="2">
    <source>
        <dbReference type="ARBA" id="ARBA00022692"/>
    </source>
</evidence>
<keyword evidence="2 5" id="KW-0812">Transmembrane</keyword>
<name>A0ABT1H9Q7_9NOCA</name>
<dbReference type="PROSITE" id="PS50850">
    <property type="entry name" value="MFS"/>
    <property type="match status" value="1"/>
</dbReference>
<organism evidence="7 8">
    <name type="scientific">Williamsia maris</name>
    <dbReference type="NCBI Taxonomy" id="72806"/>
    <lineage>
        <taxon>Bacteria</taxon>
        <taxon>Bacillati</taxon>
        <taxon>Actinomycetota</taxon>
        <taxon>Actinomycetes</taxon>
        <taxon>Mycobacteriales</taxon>
        <taxon>Nocardiaceae</taxon>
        <taxon>Williamsia</taxon>
    </lineage>
</organism>
<feature type="transmembrane region" description="Helical" evidence="5">
    <location>
        <begin position="101"/>
        <end position="121"/>
    </location>
</feature>
<protein>
    <submittedName>
        <fullName evidence="7">Arabinose efflux permease, MFS family</fullName>
    </submittedName>
</protein>
<feature type="transmembrane region" description="Helical" evidence="5">
    <location>
        <begin position="293"/>
        <end position="311"/>
    </location>
</feature>
<dbReference type="Pfam" id="PF06779">
    <property type="entry name" value="MFS_4"/>
    <property type="match status" value="1"/>
</dbReference>
<dbReference type="SUPFAM" id="SSF103473">
    <property type="entry name" value="MFS general substrate transporter"/>
    <property type="match status" value="1"/>
</dbReference>
<dbReference type="Proteomes" id="UP001206895">
    <property type="component" value="Unassembled WGS sequence"/>
</dbReference>
<evidence type="ECO:0000313" key="8">
    <source>
        <dbReference type="Proteomes" id="UP001206895"/>
    </source>
</evidence>
<evidence type="ECO:0000256" key="3">
    <source>
        <dbReference type="ARBA" id="ARBA00022989"/>
    </source>
</evidence>
<keyword evidence="8" id="KW-1185">Reference proteome</keyword>
<gene>
    <name evidence="7" type="ORF">LX13_000499</name>
</gene>
<feature type="transmembrane region" description="Helical" evidence="5">
    <location>
        <begin position="181"/>
        <end position="200"/>
    </location>
</feature>
<comment type="caution">
    <text evidence="7">The sequence shown here is derived from an EMBL/GenBank/DDBJ whole genome shotgun (WGS) entry which is preliminary data.</text>
</comment>
<dbReference type="PANTHER" id="PTHR23537:SF1">
    <property type="entry name" value="SUGAR TRANSPORTER"/>
    <property type="match status" value="1"/>
</dbReference>
<dbReference type="Gene3D" id="1.20.1250.20">
    <property type="entry name" value="MFS general substrate transporter like domains"/>
    <property type="match status" value="2"/>
</dbReference>
<feature type="transmembrane region" description="Helical" evidence="5">
    <location>
        <begin position="156"/>
        <end position="175"/>
    </location>
</feature>
<dbReference type="InterPro" id="IPR020846">
    <property type="entry name" value="MFS_dom"/>
</dbReference>
<keyword evidence="4 5" id="KW-0472">Membrane</keyword>
<keyword evidence="3 5" id="KW-1133">Transmembrane helix</keyword>
<proteinExistence type="predicted"/>
<sequence length="408" mass="41101">MFTRHFRSTTATNTVALMTDVVRGRWAAGQGVALAGAAGLAASMGVGRFVFTPLLPLMISDHAISTTSGAAIATANYAGYLAGAVALSVRPRINTAAHLRIWAVALVASEALMAVGAGVVWLSILRFVAGAASAVIFVGCVSTVARARHAGASTSLAFAGVGTGIAVSGLVTLLAGPHLSWQQLWLISAVVTGLLLVPIASMRIHPEAGTVTSAATETDRPHHIAWRFLLGAYFLEGLGYIVIGTFLVAAVGGHSGSAASTVGPIVWIVVGLAVVPSVVVWTAIARRIGGHRALGIALLVQACAALLPAVASSTAAAVVAAVLFGGTFIGITAVTMSVGAALPVARTAAILTAVYGVGQVLGPLVVTPVLGSSYTLAFVIATVVLLLAALAAFGVARTMPRRRELVGA</sequence>
<feature type="transmembrane region" description="Helical" evidence="5">
    <location>
        <begin position="228"/>
        <end position="253"/>
    </location>
</feature>
<accession>A0ABT1H9Q7</accession>
<evidence type="ECO:0000259" key="6">
    <source>
        <dbReference type="PROSITE" id="PS50850"/>
    </source>
</evidence>
<feature type="transmembrane region" description="Helical" evidence="5">
    <location>
        <begin position="127"/>
        <end position="144"/>
    </location>
</feature>
<feature type="transmembrane region" description="Helical" evidence="5">
    <location>
        <begin position="32"/>
        <end position="51"/>
    </location>
</feature>
<dbReference type="InterPro" id="IPR010645">
    <property type="entry name" value="MFS_4"/>
</dbReference>
<dbReference type="PANTHER" id="PTHR23537">
    <property type="match status" value="1"/>
</dbReference>
<dbReference type="EMBL" id="JAMTCJ010000001">
    <property type="protein sequence ID" value="MCP2174692.1"/>
    <property type="molecule type" value="Genomic_DNA"/>
</dbReference>
<feature type="domain" description="Major facilitator superfamily (MFS) profile" evidence="6">
    <location>
        <begin position="225"/>
        <end position="408"/>
    </location>
</feature>
<comment type="subcellular location">
    <subcellularLocation>
        <location evidence="1">Cell membrane</location>
        <topology evidence="1">Multi-pass membrane protein</topology>
    </subcellularLocation>
</comment>
<feature type="transmembrane region" description="Helical" evidence="5">
    <location>
        <begin position="376"/>
        <end position="396"/>
    </location>
</feature>
<reference evidence="7 8" key="1">
    <citation type="submission" date="2022-06" db="EMBL/GenBank/DDBJ databases">
        <title>Genomic Encyclopedia of Archaeal and Bacterial Type Strains, Phase II (KMG-II): from individual species to whole genera.</title>
        <authorList>
            <person name="Goeker M."/>
        </authorList>
    </citation>
    <scope>NUCLEOTIDE SEQUENCE [LARGE SCALE GENOMIC DNA]</scope>
    <source>
        <strain evidence="7 8">DSM 44693</strain>
    </source>
</reference>
<feature type="transmembrane region" description="Helical" evidence="5">
    <location>
        <begin position="265"/>
        <end position="284"/>
    </location>
</feature>
<dbReference type="InterPro" id="IPR036259">
    <property type="entry name" value="MFS_trans_sf"/>
</dbReference>
<feature type="transmembrane region" description="Helical" evidence="5">
    <location>
        <begin position="71"/>
        <end position="89"/>
    </location>
</feature>
<feature type="transmembrane region" description="Helical" evidence="5">
    <location>
        <begin position="349"/>
        <end position="370"/>
    </location>
</feature>
<feature type="transmembrane region" description="Helical" evidence="5">
    <location>
        <begin position="317"/>
        <end position="342"/>
    </location>
</feature>